<evidence type="ECO:0000313" key="1">
    <source>
        <dbReference type="EMBL" id="MBB5477234.1"/>
    </source>
</evidence>
<gene>
    <name evidence="1" type="ORF">HNR20_001739</name>
</gene>
<sequence length="40" mass="4009">MGAGRQALTVGAPHHVKVCVPDLAAATRTRGSLLAGRPAT</sequence>
<proteinExistence type="predicted"/>
<evidence type="ECO:0000313" key="2">
    <source>
        <dbReference type="Proteomes" id="UP000586947"/>
    </source>
</evidence>
<reference evidence="1 2" key="1">
    <citation type="submission" date="2020-08" db="EMBL/GenBank/DDBJ databases">
        <title>Sequencing the genomes of 1000 actinobacteria strains.</title>
        <authorList>
            <person name="Klenk H.-P."/>
        </authorList>
    </citation>
    <scope>NUCLEOTIDE SEQUENCE [LARGE SCALE GENOMIC DNA]</scope>
    <source>
        <strain evidence="1 2">DSM 103125</strain>
    </source>
</reference>
<name>A0A840VTF4_9ACTN</name>
<organism evidence="1 2">
    <name type="scientific">Micromonospora parathelypteridis</name>
    <dbReference type="NCBI Taxonomy" id="1839617"/>
    <lineage>
        <taxon>Bacteria</taxon>
        <taxon>Bacillati</taxon>
        <taxon>Actinomycetota</taxon>
        <taxon>Actinomycetes</taxon>
        <taxon>Micromonosporales</taxon>
        <taxon>Micromonosporaceae</taxon>
        <taxon>Micromonospora</taxon>
    </lineage>
</organism>
<accession>A0A840VTF4</accession>
<protein>
    <submittedName>
        <fullName evidence="1">Uncharacterized protein</fullName>
    </submittedName>
</protein>
<keyword evidence="2" id="KW-1185">Reference proteome</keyword>
<dbReference type="AlphaFoldDB" id="A0A840VTF4"/>
<dbReference type="EMBL" id="JACHDP010000001">
    <property type="protein sequence ID" value="MBB5477234.1"/>
    <property type="molecule type" value="Genomic_DNA"/>
</dbReference>
<dbReference type="Proteomes" id="UP000586947">
    <property type="component" value="Unassembled WGS sequence"/>
</dbReference>
<comment type="caution">
    <text evidence="1">The sequence shown here is derived from an EMBL/GenBank/DDBJ whole genome shotgun (WGS) entry which is preliminary data.</text>
</comment>